<comment type="similarity">
    <text evidence="1 3">Belongs to the triosephosphate isomerase family.</text>
</comment>
<comment type="caution">
    <text evidence="4">The sequence shown here is derived from an EMBL/GenBank/DDBJ whole genome shotgun (WGS) entry which is preliminary data.</text>
</comment>
<dbReference type="CDD" id="cd00311">
    <property type="entry name" value="TIM"/>
    <property type="match status" value="1"/>
</dbReference>
<keyword evidence="3" id="KW-0312">Gluconeogenesis</keyword>
<comment type="subunit">
    <text evidence="3">Homodimer.</text>
</comment>
<dbReference type="InterPro" id="IPR035990">
    <property type="entry name" value="TIM_sf"/>
</dbReference>
<keyword evidence="3" id="KW-0324">Glycolysis</keyword>
<dbReference type="Pfam" id="PF00121">
    <property type="entry name" value="TIM"/>
    <property type="match status" value="1"/>
</dbReference>
<sequence>MKKVWVGTSWKMNKPLSEAQAWCEALAYLLPPVLHEAVQPFVIPPFTAIQPVTRWLAEQQLPCLTGGQNMHEAESGAWTGEISASMLLEAGASLVELGHSERRASFNESDGAINRKVHTALRHGLRPLICIGDSAEEKAWGVSPETVIRQAKIALHGLTASEAQRCLLAWEPIWAIGAGGTPAAPEEAGAMHRLLRIALQEKYGAQAGARIPLLYGGSVNLQNAAPLLQQADIDGLFIGRAAWDAAGYCRIVQSVVQDFILKAL</sequence>
<name>A0A506VHH0_9GAMM</name>
<evidence type="ECO:0000256" key="1">
    <source>
        <dbReference type="ARBA" id="ARBA00007422"/>
    </source>
</evidence>
<dbReference type="AlphaFoldDB" id="A0A506VHH0"/>
<proteinExistence type="inferred from homology"/>
<dbReference type="PANTHER" id="PTHR21139">
    <property type="entry name" value="TRIOSEPHOSPHATE ISOMERASE"/>
    <property type="match status" value="1"/>
</dbReference>
<dbReference type="EMBL" id="VHQI01000001">
    <property type="protein sequence ID" value="TPW44403.1"/>
    <property type="molecule type" value="Genomic_DNA"/>
</dbReference>
<protein>
    <recommendedName>
        <fullName evidence="3">Triosephosphate isomerase</fullName>
        <ecNumber evidence="3">5.3.1.1</ecNumber>
    </recommendedName>
</protein>
<dbReference type="InterPro" id="IPR013785">
    <property type="entry name" value="Aldolase_TIM"/>
</dbReference>
<dbReference type="GO" id="GO:0019563">
    <property type="term" value="P:glycerol catabolic process"/>
    <property type="evidence" value="ECO:0007669"/>
    <property type="project" value="TreeGrafter"/>
</dbReference>
<dbReference type="InterPro" id="IPR000652">
    <property type="entry name" value="Triosephosphate_isomerase"/>
</dbReference>
<organism evidence="4 5">
    <name type="scientific">Mixta tenebrionis</name>
    <dbReference type="NCBI Taxonomy" id="2562439"/>
    <lineage>
        <taxon>Bacteria</taxon>
        <taxon>Pseudomonadati</taxon>
        <taxon>Pseudomonadota</taxon>
        <taxon>Gammaproteobacteria</taxon>
        <taxon>Enterobacterales</taxon>
        <taxon>Erwiniaceae</taxon>
        <taxon>Mixta</taxon>
    </lineage>
</organism>
<comment type="pathway">
    <text evidence="3">Carbohydrate degradation; glycolysis; D-glyceraldehyde 3-phosphate from glycerone phosphate: step 1/1.</text>
</comment>
<dbReference type="SUPFAM" id="SSF51351">
    <property type="entry name" value="Triosephosphate isomerase (TIM)"/>
    <property type="match status" value="1"/>
</dbReference>
<keyword evidence="3" id="KW-0963">Cytoplasm</keyword>
<comment type="subcellular location">
    <subcellularLocation>
        <location evidence="3">Cytoplasm</location>
    </subcellularLocation>
</comment>
<evidence type="ECO:0000313" key="4">
    <source>
        <dbReference type="EMBL" id="TPW44403.1"/>
    </source>
</evidence>
<keyword evidence="5" id="KW-1185">Reference proteome</keyword>
<keyword evidence="2 3" id="KW-0413">Isomerase</keyword>
<dbReference type="NCBIfam" id="NF000722">
    <property type="entry name" value="PRK00042.2-1"/>
    <property type="match status" value="1"/>
</dbReference>
<evidence type="ECO:0000256" key="2">
    <source>
        <dbReference type="ARBA" id="ARBA00023235"/>
    </source>
</evidence>
<evidence type="ECO:0000313" key="5">
    <source>
        <dbReference type="Proteomes" id="UP000319523"/>
    </source>
</evidence>
<dbReference type="Gene3D" id="3.20.20.70">
    <property type="entry name" value="Aldolase class I"/>
    <property type="match status" value="1"/>
</dbReference>
<dbReference type="EC" id="5.3.1.1" evidence="3"/>
<comment type="catalytic activity">
    <reaction evidence="3">
        <text>D-glyceraldehyde 3-phosphate = dihydroxyacetone phosphate</text>
        <dbReference type="Rhea" id="RHEA:18585"/>
        <dbReference type="ChEBI" id="CHEBI:57642"/>
        <dbReference type="ChEBI" id="CHEBI:59776"/>
        <dbReference type="EC" id="5.3.1.1"/>
    </reaction>
</comment>
<evidence type="ECO:0000256" key="3">
    <source>
        <dbReference type="RuleBase" id="RU363013"/>
    </source>
</evidence>
<accession>A0A506VHH0</accession>
<reference evidence="4 5" key="1">
    <citation type="submission" date="2019-06" db="EMBL/GenBank/DDBJ databases">
        <authorList>
            <person name="Yang Y."/>
        </authorList>
    </citation>
    <scope>NUCLEOTIDE SEQUENCE [LARGE SCALE GENOMIC DNA]</scope>
    <source>
        <strain evidence="4 5">BIT-26</strain>
    </source>
</reference>
<dbReference type="UniPathway" id="UPA00138"/>
<dbReference type="UniPathway" id="UPA00109">
    <property type="reaction ID" value="UER00189"/>
</dbReference>
<dbReference type="PANTHER" id="PTHR21139:SF42">
    <property type="entry name" value="TRIOSEPHOSPHATE ISOMERASE"/>
    <property type="match status" value="1"/>
</dbReference>
<dbReference type="GO" id="GO:0046166">
    <property type="term" value="P:glyceraldehyde-3-phosphate biosynthetic process"/>
    <property type="evidence" value="ECO:0007669"/>
    <property type="project" value="TreeGrafter"/>
</dbReference>
<dbReference type="RefSeq" id="WP_141174419.1">
    <property type="nucleotide sequence ID" value="NZ_JBHUFX010000013.1"/>
</dbReference>
<dbReference type="OrthoDB" id="9809429at2"/>
<dbReference type="PROSITE" id="PS51440">
    <property type="entry name" value="TIM_2"/>
    <property type="match status" value="1"/>
</dbReference>
<dbReference type="Proteomes" id="UP000319523">
    <property type="component" value="Unassembled WGS sequence"/>
</dbReference>
<gene>
    <name evidence="4" type="ORF">FKM52_01445</name>
</gene>
<dbReference type="GO" id="GO:0005829">
    <property type="term" value="C:cytosol"/>
    <property type="evidence" value="ECO:0007669"/>
    <property type="project" value="TreeGrafter"/>
</dbReference>
<dbReference type="GO" id="GO:0006094">
    <property type="term" value="P:gluconeogenesis"/>
    <property type="evidence" value="ECO:0007669"/>
    <property type="project" value="UniProtKB-UniPathway"/>
</dbReference>
<dbReference type="GO" id="GO:0006096">
    <property type="term" value="P:glycolytic process"/>
    <property type="evidence" value="ECO:0007669"/>
    <property type="project" value="UniProtKB-UniPathway"/>
</dbReference>
<comment type="pathway">
    <text evidence="3">Carbohydrate biosynthesis; gluconeogenesis.</text>
</comment>
<dbReference type="GO" id="GO:0004807">
    <property type="term" value="F:triose-phosphate isomerase activity"/>
    <property type="evidence" value="ECO:0007669"/>
    <property type="project" value="UniProtKB-EC"/>
</dbReference>